<gene>
    <name evidence="3" type="ORF">SE17_40270</name>
</gene>
<dbReference type="PROSITE" id="PS50125">
    <property type="entry name" value="GUANYLATE_CYCLASE_2"/>
    <property type="match status" value="1"/>
</dbReference>
<dbReference type="EMBL" id="LJCR01003012">
    <property type="protein sequence ID" value="KPV48028.1"/>
    <property type="molecule type" value="Genomic_DNA"/>
</dbReference>
<sequence>LNERRAAEQLPLLLAGIGVNTGPVMAGLIGTPQRMEYTVIGDAVNLSARIQTLNRKLGTDILISQATYSALSGGDWLTVTSRGFRRLKGKSVRVKVYSIDDAVLAAPAPALPELPEGKVVSIDRARVVGEVADAA</sequence>
<evidence type="ECO:0000313" key="3">
    <source>
        <dbReference type="EMBL" id="KPV48028.1"/>
    </source>
</evidence>
<proteinExistence type="inferred from homology"/>
<dbReference type="PANTHER" id="PTHR43081:SF1">
    <property type="entry name" value="ADENYLATE CYCLASE, TERMINAL-DIFFERENTIATION SPECIFIC"/>
    <property type="match status" value="1"/>
</dbReference>
<dbReference type="Pfam" id="PF00211">
    <property type="entry name" value="Guanylate_cyc"/>
    <property type="match status" value="1"/>
</dbReference>
<dbReference type="InterPro" id="IPR050697">
    <property type="entry name" value="Adenylyl/Guanylyl_Cyclase_3/4"/>
</dbReference>
<dbReference type="CDD" id="cd07302">
    <property type="entry name" value="CHD"/>
    <property type="match status" value="1"/>
</dbReference>
<evidence type="ECO:0000256" key="1">
    <source>
        <dbReference type="ARBA" id="ARBA00005381"/>
    </source>
</evidence>
<evidence type="ECO:0000313" key="4">
    <source>
        <dbReference type="Proteomes" id="UP000050509"/>
    </source>
</evidence>
<dbReference type="PANTHER" id="PTHR43081">
    <property type="entry name" value="ADENYLATE CYCLASE, TERMINAL-DIFFERENTIATION SPECIFIC-RELATED"/>
    <property type="match status" value="1"/>
</dbReference>
<dbReference type="PATRIC" id="fig|186479.3.peg.6300"/>
<dbReference type="Gene3D" id="3.30.70.1230">
    <property type="entry name" value="Nucleotide cyclase"/>
    <property type="match status" value="1"/>
</dbReference>
<comment type="caution">
    <text evidence="3">The sequence shown here is derived from an EMBL/GenBank/DDBJ whole genome shotgun (WGS) entry which is preliminary data.</text>
</comment>
<dbReference type="InterPro" id="IPR001054">
    <property type="entry name" value="A/G_cyclase"/>
</dbReference>
<dbReference type="AlphaFoldDB" id="A0A0P9CPS1"/>
<dbReference type="Proteomes" id="UP000050509">
    <property type="component" value="Unassembled WGS sequence"/>
</dbReference>
<accession>A0A0P9CPS1</accession>
<dbReference type="GO" id="GO:0009190">
    <property type="term" value="P:cyclic nucleotide biosynthetic process"/>
    <property type="evidence" value="ECO:0007669"/>
    <property type="project" value="InterPro"/>
</dbReference>
<evidence type="ECO:0000259" key="2">
    <source>
        <dbReference type="PROSITE" id="PS50125"/>
    </source>
</evidence>
<dbReference type="GO" id="GO:0035556">
    <property type="term" value="P:intracellular signal transduction"/>
    <property type="evidence" value="ECO:0007669"/>
    <property type="project" value="InterPro"/>
</dbReference>
<comment type="similarity">
    <text evidence="1">Belongs to the adenylyl cyclase class-3 family.</text>
</comment>
<reference evidence="3 4" key="1">
    <citation type="submission" date="2015-09" db="EMBL/GenBank/DDBJ databases">
        <title>Draft genome sequence of Kouleothrix aurantiaca JCM 19913.</title>
        <authorList>
            <person name="Hemp J."/>
        </authorList>
    </citation>
    <scope>NUCLEOTIDE SEQUENCE [LARGE SCALE GENOMIC DNA]</scope>
    <source>
        <strain evidence="3 4">COM-B</strain>
    </source>
</reference>
<name>A0A0P9CPS1_9CHLR</name>
<organism evidence="3 4">
    <name type="scientific">Kouleothrix aurantiaca</name>
    <dbReference type="NCBI Taxonomy" id="186479"/>
    <lineage>
        <taxon>Bacteria</taxon>
        <taxon>Bacillati</taxon>
        <taxon>Chloroflexota</taxon>
        <taxon>Chloroflexia</taxon>
        <taxon>Chloroflexales</taxon>
        <taxon>Roseiflexineae</taxon>
        <taxon>Roseiflexaceae</taxon>
        <taxon>Kouleothrix</taxon>
    </lineage>
</organism>
<feature type="domain" description="Guanylate cyclase" evidence="2">
    <location>
        <begin position="1"/>
        <end position="51"/>
    </location>
</feature>
<keyword evidence="4" id="KW-1185">Reference proteome</keyword>
<dbReference type="GO" id="GO:0004016">
    <property type="term" value="F:adenylate cyclase activity"/>
    <property type="evidence" value="ECO:0007669"/>
    <property type="project" value="UniProtKB-ARBA"/>
</dbReference>
<dbReference type="InterPro" id="IPR029787">
    <property type="entry name" value="Nucleotide_cyclase"/>
</dbReference>
<dbReference type="SUPFAM" id="SSF55073">
    <property type="entry name" value="Nucleotide cyclase"/>
    <property type="match status" value="1"/>
</dbReference>
<feature type="non-terminal residue" evidence="3">
    <location>
        <position position="1"/>
    </location>
</feature>
<protein>
    <recommendedName>
        <fullName evidence="2">Guanylate cyclase domain-containing protein</fullName>
    </recommendedName>
</protein>